<feature type="domain" description="D-isomer specific 2-hydroxyacid dehydrogenase NAD-binding" evidence="3">
    <location>
        <begin position="102"/>
        <end position="273"/>
    </location>
</feature>
<dbReference type="PANTHER" id="PTHR43333">
    <property type="entry name" value="2-HACID_DH_C DOMAIN-CONTAINING PROTEIN"/>
    <property type="match status" value="1"/>
</dbReference>
<keyword evidence="1" id="KW-0560">Oxidoreductase</keyword>
<keyword evidence="2" id="KW-0520">NAD</keyword>
<evidence type="ECO:0000259" key="3">
    <source>
        <dbReference type="Pfam" id="PF02826"/>
    </source>
</evidence>
<dbReference type="CDD" id="cd12164">
    <property type="entry name" value="GDH_like_2"/>
    <property type="match status" value="1"/>
</dbReference>
<reference evidence="5" key="1">
    <citation type="submission" date="2018-08" db="EMBL/GenBank/DDBJ databases">
        <title>Thalassotalea euphylliae genome.</title>
        <authorList>
            <person name="Summers S."/>
            <person name="Rice S.A."/>
            <person name="Freckelton M.L."/>
            <person name="Nedved B.T."/>
            <person name="Hadfield M.G."/>
        </authorList>
    </citation>
    <scope>NUCLEOTIDE SEQUENCE [LARGE SCALE GENOMIC DNA]</scope>
    <source>
        <strain evidence="5">H3</strain>
    </source>
</reference>
<dbReference type="Gene3D" id="3.40.50.720">
    <property type="entry name" value="NAD(P)-binding Rossmann-like Domain"/>
    <property type="match status" value="2"/>
</dbReference>
<accession>A0A3E0U5A3</accession>
<dbReference type="EMBL" id="QUOT01000001">
    <property type="protein sequence ID" value="REL32138.1"/>
    <property type="molecule type" value="Genomic_DNA"/>
</dbReference>
<evidence type="ECO:0000256" key="2">
    <source>
        <dbReference type="ARBA" id="ARBA00023027"/>
    </source>
</evidence>
<dbReference type="Proteomes" id="UP000256899">
    <property type="component" value="Unassembled WGS sequence"/>
</dbReference>
<organism evidence="4 5">
    <name type="scientific">Thalassotalea euphylliae</name>
    <dbReference type="NCBI Taxonomy" id="1655234"/>
    <lineage>
        <taxon>Bacteria</taxon>
        <taxon>Pseudomonadati</taxon>
        <taxon>Pseudomonadota</taxon>
        <taxon>Gammaproteobacteria</taxon>
        <taxon>Alteromonadales</taxon>
        <taxon>Colwelliaceae</taxon>
        <taxon>Thalassotalea</taxon>
    </lineage>
</organism>
<protein>
    <submittedName>
        <fullName evidence="4">Glyoxylate/hydroxypyruvate reductase A</fullName>
    </submittedName>
</protein>
<evidence type="ECO:0000313" key="5">
    <source>
        <dbReference type="Proteomes" id="UP000256899"/>
    </source>
</evidence>
<evidence type="ECO:0000256" key="1">
    <source>
        <dbReference type="ARBA" id="ARBA00023002"/>
    </source>
</evidence>
<evidence type="ECO:0000313" key="4">
    <source>
        <dbReference type="EMBL" id="REL32138.1"/>
    </source>
</evidence>
<keyword evidence="4" id="KW-0670">Pyruvate</keyword>
<comment type="caution">
    <text evidence="4">The sequence shown here is derived from an EMBL/GenBank/DDBJ whole genome shotgun (WGS) entry which is preliminary data.</text>
</comment>
<gene>
    <name evidence="4" type="ORF">DXX94_16190</name>
</gene>
<dbReference type="InterPro" id="IPR036291">
    <property type="entry name" value="NAD(P)-bd_dom_sf"/>
</dbReference>
<dbReference type="GO" id="GO:0016491">
    <property type="term" value="F:oxidoreductase activity"/>
    <property type="evidence" value="ECO:0007669"/>
    <property type="project" value="UniProtKB-KW"/>
</dbReference>
<proteinExistence type="predicted"/>
<sequence>MSIAIAISNRSAKTLINALKKHLPGVEVKNWHEYQAHSDVEFGVCWQQPAQLWSHLPKLKVVSSLGAGVDGLIYDDKRPQTLNISRIVDPSLSEQMADFVLMSILNHQRNMAAYWQAQQARDWIFKRRKQDNKVTILGAGEIGLVVARKLHLNGYQVSTWSQTLKSANYIAQSFVGENQLVDSVKRAHFVVSILPATSQTNDLIDERVFCAMPKDGYFINVGRGNAVDEQALIKALEGNVIAGAALDVFKQEPLPSHHPFWDLPQLTVTPHVSAITDQQQVVEQIAENYQRFVQNKALINQVDVNKGY</sequence>
<dbReference type="GO" id="GO:0051287">
    <property type="term" value="F:NAD binding"/>
    <property type="evidence" value="ECO:0007669"/>
    <property type="project" value="InterPro"/>
</dbReference>
<keyword evidence="5" id="KW-1185">Reference proteome</keyword>
<dbReference type="InterPro" id="IPR006140">
    <property type="entry name" value="D-isomer_DH_NAD-bd"/>
</dbReference>
<dbReference type="SUPFAM" id="SSF51735">
    <property type="entry name" value="NAD(P)-binding Rossmann-fold domains"/>
    <property type="match status" value="1"/>
</dbReference>
<dbReference type="Pfam" id="PF02826">
    <property type="entry name" value="2-Hacid_dh_C"/>
    <property type="match status" value="1"/>
</dbReference>
<dbReference type="RefSeq" id="WP_116017488.1">
    <property type="nucleotide sequence ID" value="NZ_QUOT01000001.1"/>
</dbReference>
<name>A0A3E0U5A3_9GAMM</name>
<dbReference type="SUPFAM" id="SSF52283">
    <property type="entry name" value="Formate/glycerate dehydrogenase catalytic domain-like"/>
    <property type="match status" value="1"/>
</dbReference>
<dbReference type="PANTHER" id="PTHR43333:SF1">
    <property type="entry name" value="D-ISOMER SPECIFIC 2-HYDROXYACID DEHYDROGENASE NAD-BINDING DOMAIN-CONTAINING PROTEIN"/>
    <property type="match status" value="1"/>
</dbReference>
<dbReference type="AlphaFoldDB" id="A0A3E0U5A3"/>